<feature type="region of interest" description="Disordered" evidence="1">
    <location>
        <begin position="258"/>
        <end position="286"/>
    </location>
</feature>
<feature type="compositionally biased region" description="Basic and acidic residues" evidence="1">
    <location>
        <begin position="132"/>
        <end position="144"/>
    </location>
</feature>
<dbReference type="Proteomes" id="UP001219525">
    <property type="component" value="Unassembled WGS sequence"/>
</dbReference>
<feature type="region of interest" description="Disordered" evidence="1">
    <location>
        <begin position="132"/>
        <end position="159"/>
    </location>
</feature>
<protein>
    <submittedName>
        <fullName evidence="2">Uncharacterized protein</fullName>
    </submittedName>
</protein>
<evidence type="ECO:0000313" key="3">
    <source>
        <dbReference type="Proteomes" id="UP001219525"/>
    </source>
</evidence>
<feature type="compositionally biased region" description="Basic and acidic residues" evidence="1">
    <location>
        <begin position="1"/>
        <end position="35"/>
    </location>
</feature>
<feature type="region of interest" description="Disordered" evidence="1">
    <location>
        <begin position="222"/>
        <end position="243"/>
    </location>
</feature>
<feature type="region of interest" description="Disordered" evidence="1">
    <location>
        <begin position="1"/>
        <end position="83"/>
    </location>
</feature>
<dbReference type="EMBL" id="JARJCW010000006">
    <property type="protein sequence ID" value="KAJ7223270.1"/>
    <property type="molecule type" value="Genomic_DNA"/>
</dbReference>
<accession>A0AAD6YLX1</accession>
<keyword evidence="3" id="KW-1185">Reference proteome</keyword>
<evidence type="ECO:0000313" key="2">
    <source>
        <dbReference type="EMBL" id="KAJ7223270.1"/>
    </source>
</evidence>
<sequence>MSDVRTDDLERRRPQPDSDVERSFKRQKIDGEHWQLSEIQSLLHNSPASPSHHCPPAQNDSSSPPAPLSGAEEDTPAALEPQMRDDPGIEAEVLDPSVTGHDTVSLSSQPRSECAAVAYALRMYFSSYASGHPRETHSAGHGDDGVITSATLSDPAAPEDHGWTLLPVRVARRIQACTQQTGTRALETLLGFHNYGLDFDPETIDIQPCVIPASICPQALPVPENSPLAPEHPTSRSESPSPRARLELLQDLPSECETSGRALAGSTGNSISDSPTSEGPCSRPEEATVTECYDWESLKRAVERTQSMIDQLLRTAELEEAEVIRRVALPHLKGKYI</sequence>
<reference evidence="2" key="1">
    <citation type="submission" date="2023-03" db="EMBL/GenBank/DDBJ databases">
        <title>Massive genome expansion in bonnet fungi (Mycena s.s.) driven by repeated elements and novel gene families across ecological guilds.</title>
        <authorList>
            <consortium name="Lawrence Berkeley National Laboratory"/>
            <person name="Harder C.B."/>
            <person name="Miyauchi S."/>
            <person name="Viragh M."/>
            <person name="Kuo A."/>
            <person name="Thoen E."/>
            <person name="Andreopoulos B."/>
            <person name="Lu D."/>
            <person name="Skrede I."/>
            <person name="Drula E."/>
            <person name="Henrissat B."/>
            <person name="Morin E."/>
            <person name="Kohler A."/>
            <person name="Barry K."/>
            <person name="LaButti K."/>
            <person name="Morin E."/>
            <person name="Salamov A."/>
            <person name="Lipzen A."/>
            <person name="Mereny Z."/>
            <person name="Hegedus B."/>
            <person name="Baldrian P."/>
            <person name="Stursova M."/>
            <person name="Weitz H."/>
            <person name="Taylor A."/>
            <person name="Grigoriev I.V."/>
            <person name="Nagy L.G."/>
            <person name="Martin F."/>
            <person name="Kauserud H."/>
        </authorList>
    </citation>
    <scope>NUCLEOTIDE SEQUENCE</scope>
    <source>
        <strain evidence="2">9144</strain>
    </source>
</reference>
<feature type="compositionally biased region" description="Low complexity" evidence="1">
    <location>
        <begin position="46"/>
        <end position="57"/>
    </location>
</feature>
<evidence type="ECO:0000256" key="1">
    <source>
        <dbReference type="SAM" id="MobiDB-lite"/>
    </source>
</evidence>
<dbReference type="AlphaFoldDB" id="A0AAD6YLX1"/>
<gene>
    <name evidence="2" type="ORF">GGX14DRAFT_540216</name>
</gene>
<feature type="compositionally biased region" description="Polar residues" evidence="1">
    <location>
        <begin position="266"/>
        <end position="279"/>
    </location>
</feature>
<name>A0AAD6YLX1_9AGAR</name>
<comment type="caution">
    <text evidence="2">The sequence shown here is derived from an EMBL/GenBank/DDBJ whole genome shotgun (WGS) entry which is preliminary data.</text>
</comment>
<organism evidence="2 3">
    <name type="scientific">Mycena pura</name>
    <dbReference type="NCBI Taxonomy" id="153505"/>
    <lineage>
        <taxon>Eukaryota</taxon>
        <taxon>Fungi</taxon>
        <taxon>Dikarya</taxon>
        <taxon>Basidiomycota</taxon>
        <taxon>Agaricomycotina</taxon>
        <taxon>Agaricomycetes</taxon>
        <taxon>Agaricomycetidae</taxon>
        <taxon>Agaricales</taxon>
        <taxon>Marasmiineae</taxon>
        <taxon>Mycenaceae</taxon>
        <taxon>Mycena</taxon>
    </lineage>
</organism>
<proteinExistence type="predicted"/>